<dbReference type="Proteomes" id="UP001259572">
    <property type="component" value="Unassembled WGS sequence"/>
</dbReference>
<gene>
    <name evidence="1" type="ORF">RQX22_09925</name>
</gene>
<reference evidence="1 2" key="1">
    <citation type="submission" date="2023-05" db="EMBL/GenBank/DDBJ databases">
        <authorList>
            <person name="Guo Y."/>
        </authorList>
    </citation>
    <scope>NUCLEOTIDE SEQUENCE [LARGE SCALE GENOMIC DNA]</scope>
    <source>
        <strain evidence="1 2">GR2756</strain>
    </source>
</reference>
<dbReference type="RefSeq" id="WP_315726026.1">
    <property type="nucleotide sequence ID" value="NZ_JAVUPU010000004.1"/>
</dbReference>
<comment type="caution">
    <text evidence="1">The sequence shown here is derived from an EMBL/GenBank/DDBJ whole genome shotgun (WGS) entry which is preliminary data.</text>
</comment>
<keyword evidence="2" id="KW-1185">Reference proteome</keyword>
<proteinExistence type="predicted"/>
<evidence type="ECO:0000313" key="2">
    <source>
        <dbReference type="Proteomes" id="UP001259572"/>
    </source>
</evidence>
<dbReference type="EMBL" id="JAVUPU010000004">
    <property type="protein sequence ID" value="MDT9599268.1"/>
    <property type="molecule type" value="Genomic_DNA"/>
</dbReference>
<dbReference type="Pfam" id="PF09650">
    <property type="entry name" value="PHA_gran_rgn"/>
    <property type="match status" value="1"/>
</dbReference>
<name>A0ABU3Q782_9SPHN</name>
<evidence type="ECO:0000313" key="1">
    <source>
        <dbReference type="EMBL" id="MDT9599268.1"/>
    </source>
</evidence>
<sequence>MADPIVIDLPHSLGAAEAKRRLQSRIGELKDHIPGGAAEVESHWTGDRMNLKVTALNQEVVANIDVLEKIVRLELVLPPMLGFFGKQIEALIRRKGPELLEDRSGGGSH</sequence>
<dbReference type="InterPro" id="IPR013433">
    <property type="entry name" value="PHA_gran_rgn"/>
</dbReference>
<protein>
    <submittedName>
        <fullName evidence="1">Polyhydroxyalkanoic acid system family protein</fullName>
    </submittedName>
</protein>
<accession>A0ABU3Q782</accession>
<organism evidence="1 2">
    <name type="scientific">Sphingosinicella rhizophila</name>
    <dbReference type="NCBI Taxonomy" id="3050082"/>
    <lineage>
        <taxon>Bacteria</taxon>
        <taxon>Pseudomonadati</taxon>
        <taxon>Pseudomonadota</taxon>
        <taxon>Alphaproteobacteria</taxon>
        <taxon>Sphingomonadales</taxon>
        <taxon>Sphingosinicellaceae</taxon>
        <taxon>Sphingosinicella</taxon>
    </lineage>
</organism>